<dbReference type="Gene3D" id="3.40.30.10">
    <property type="entry name" value="Glutaredoxin"/>
    <property type="match status" value="1"/>
</dbReference>
<accession>A0A5M8FQU8</accession>
<dbReference type="Pfam" id="PF00085">
    <property type="entry name" value="Thioredoxin"/>
    <property type="match status" value="1"/>
</dbReference>
<comment type="caution">
    <text evidence="2">The sequence shown here is derived from an EMBL/GenBank/DDBJ whole genome shotgun (WGS) entry which is preliminary data.</text>
</comment>
<dbReference type="PANTHER" id="PTHR45663:SF11">
    <property type="entry name" value="GEO12009P1"/>
    <property type="match status" value="1"/>
</dbReference>
<feature type="domain" description="Thioredoxin" evidence="1">
    <location>
        <begin position="1"/>
        <end position="118"/>
    </location>
</feature>
<dbReference type="PANTHER" id="PTHR45663">
    <property type="entry name" value="GEO12009P1"/>
    <property type="match status" value="1"/>
</dbReference>
<dbReference type="Gene3D" id="1.25.40.10">
    <property type="entry name" value="Tetratricopeptide repeat domain"/>
    <property type="match status" value="2"/>
</dbReference>
<dbReference type="InterPro" id="IPR036249">
    <property type="entry name" value="Thioredoxin-like_sf"/>
</dbReference>
<dbReference type="AlphaFoldDB" id="A0A5M8FQU8"/>
<gene>
    <name evidence="2" type="ORF">F2Q65_05720</name>
</gene>
<dbReference type="EMBL" id="VWXX01000005">
    <property type="protein sequence ID" value="KAA6186296.1"/>
    <property type="molecule type" value="Genomic_DNA"/>
</dbReference>
<evidence type="ECO:0000313" key="3">
    <source>
        <dbReference type="Proteomes" id="UP000322981"/>
    </source>
</evidence>
<dbReference type="SUPFAM" id="SSF52833">
    <property type="entry name" value="Thioredoxin-like"/>
    <property type="match status" value="1"/>
</dbReference>
<reference evidence="2 3" key="1">
    <citation type="submission" date="2019-09" db="EMBL/GenBank/DDBJ databases">
        <title>Whole-genome sequence of the purple sulfur bacterium Thiohalocapsa marina DSM 19078.</title>
        <authorList>
            <person name="Kyndt J.A."/>
            <person name="Meyer T.E."/>
        </authorList>
    </citation>
    <scope>NUCLEOTIDE SEQUENCE [LARGE SCALE GENOMIC DNA]</scope>
    <source>
        <strain evidence="2 3">DSM 19078</strain>
    </source>
</reference>
<protein>
    <submittedName>
        <fullName evidence="2">Tetratricopeptide repeat protein</fullName>
    </submittedName>
</protein>
<dbReference type="Pfam" id="PF14561">
    <property type="entry name" value="TPR_20"/>
    <property type="match status" value="1"/>
</dbReference>
<dbReference type="RefSeq" id="WP_150091309.1">
    <property type="nucleotide sequence ID" value="NZ_VWXX01000005.1"/>
</dbReference>
<sequence>MPEPTTTPAAPVLAGTSENFDRLVLENSRRGPVLVDFWAAWAGPSQRQGELLRRLAQEYGGRFLLVSIDTDREKAVAERFGVKSLPSCRLFRRGTVVEQVHGMQTEADYRALIERHLVPVAGRVQAAALTAWQNGQQAEALQLLAEAAVAEPADPAIPLLMAKLLVRQGRHQDAADLLGALPPTLAAETGIRRLQAHLGLIRAAADTQPEDHLQAAIDADPDDHASRYGLAARRLLADDYDAALELLAELQARASDWQGGAAMQAILAVADVLGPDDARVRRVRRRLFDR</sequence>
<dbReference type="GO" id="GO:0005737">
    <property type="term" value="C:cytoplasm"/>
    <property type="evidence" value="ECO:0007669"/>
    <property type="project" value="TreeGrafter"/>
</dbReference>
<proteinExistence type="predicted"/>
<name>A0A5M8FQU8_9GAMM</name>
<dbReference type="PROSITE" id="PS51352">
    <property type="entry name" value="THIOREDOXIN_2"/>
    <property type="match status" value="1"/>
</dbReference>
<dbReference type="CDD" id="cd02947">
    <property type="entry name" value="TRX_family"/>
    <property type="match status" value="1"/>
</dbReference>
<evidence type="ECO:0000259" key="1">
    <source>
        <dbReference type="PROSITE" id="PS51352"/>
    </source>
</evidence>
<dbReference type="OrthoDB" id="9790390at2"/>
<dbReference type="GO" id="GO:0015035">
    <property type="term" value="F:protein-disulfide reductase activity"/>
    <property type="evidence" value="ECO:0007669"/>
    <property type="project" value="TreeGrafter"/>
</dbReference>
<dbReference type="InterPro" id="IPR011990">
    <property type="entry name" value="TPR-like_helical_dom_sf"/>
</dbReference>
<evidence type="ECO:0000313" key="2">
    <source>
        <dbReference type="EMBL" id="KAA6186296.1"/>
    </source>
</evidence>
<dbReference type="Pfam" id="PF14559">
    <property type="entry name" value="TPR_19"/>
    <property type="match status" value="1"/>
</dbReference>
<dbReference type="GO" id="GO:0006950">
    <property type="term" value="P:response to stress"/>
    <property type="evidence" value="ECO:0007669"/>
    <property type="project" value="UniProtKB-ARBA"/>
</dbReference>
<organism evidence="2 3">
    <name type="scientific">Thiohalocapsa marina</name>
    <dbReference type="NCBI Taxonomy" id="424902"/>
    <lineage>
        <taxon>Bacteria</taxon>
        <taxon>Pseudomonadati</taxon>
        <taxon>Pseudomonadota</taxon>
        <taxon>Gammaproteobacteria</taxon>
        <taxon>Chromatiales</taxon>
        <taxon>Chromatiaceae</taxon>
        <taxon>Thiohalocapsa</taxon>
    </lineage>
</organism>
<dbReference type="Proteomes" id="UP000322981">
    <property type="component" value="Unassembled WGS sequence"/>
</dbReference>
<dbReference type="InterPro" id="IPR013766">
    <property type="entry name" value="Thioredoxin_domain"/>
</dbReference>
<keyword evidence="3" id="KW-1185">Reference proteome</keyword>
<dbReference type="SUPFAM" id="SSF48452">
    <property type="entry name" value="TPR-like"/>
    <property type="match status" value="1"/>
</dbReference>